<gene>
    <name evidence="2" type="ORF">SAMN05444392_10638</name>
</gene>
<dbReference type="RefSeq" id="WP_073154877.1">
    <property type="nucleotide sequence ID" value="NZ_FQVL01000006.1"/>
</dbReference>
<sequence>MSEGAEYWVDVEDSLYHKPYAGMMNPYEYGDLSAETSLFFLPVPFFFFPRFPFHRWGRRW</sequence>
<feature type="transmembrane region" description="Helical" evidence="1">
    <location>
        <begin position="32"/>
        <end position="51"/>
    </location>
</feature>
<organism evidence="2 3">
    <name type="scientific">Seinonella peptonophila</name>
    <dbReference type="NCBI Taxonomy" id="112248"/>
    <lineage>
        <taxon>Bacteria</taxon>
        <taxon>Bacillati</taxon>
        <taxon>Bacillota</taxon>
        <taxon>Bacilli</taxon>
        <taxon>Bacillales</taxon>
        <taxon>Thermoactinomycetaceae</taxon>
        <taxon>Seinonella</taxon>
    </lineage>
</organism>
<keyword evidence="1" id="KW-1133">Transmembrane helix</keyword>
<evidence type="ECO:0000313" key="2">
    <source>
        <dbReference type="EMBL" id="SHF00645.1"/>
    </source>
</evidence>
<dbReference type="EMBL" id="FQVL01000006">
    <property type="protein sequence ID" value="SHF00645.1"/>
    <property type="molecule type" value="Genomic_DNA"/>
</dbReference>
<dbReference type="AlphaFoldDB" id="A0A1M4Y4M4"/>
<keyword evidence="3" id="KW-1185">Reference proteome</keyword>
<protein>
    <submittedName>
        <fullName evidence="2">Uncharacterized protein</fullName>
    </submittedName>
</protein>
<name>A0A1M4Y4M4_9BACL</name>
<keyword evidence="1" id="KW-0472">Membrane</keyword>
<accession>A0A1M4Y4M4</accession>
<evidence type="ECO:0000256" key="1">
    <source>
        <dbReference type="SAM" id="Phobius"/>
    </source>
</evidence>
<evidence type="ECO:0000313" key="3">
    <source>
        <dbReference type="Proteomes" id="UP000184476"/>
    </source>
</evidence>
<dbReference type="Proteomes" id="UP000184476">
    <property type="component" value="Unassembled WGS sequence"/>
</dbReference>
<keyword evidence="1" id="KW-0812">Transmembrane</keyword>
<proteinExistence type="predicted"/>
<reference evidence="2 3" key="1">
    <citation type="submission" date="2016-11" db="EMBL/GenBank/DDBJ databases">
        <authorList>
            <person name="Jaros S."/>
            <person name="Januszkiewicz K."/>
            <person name="Wedrychowicz H."/>
        </authorList>
    </citation>
    <scope>NUCLEOTIDE SEQUENCE [LARGE SCALE GENOMIC DNA]</scope>
    <source>
        <strain evidence="2 3">DSM 44666</strain>
    </source>
</reference>